<evidence type="ECO:0000313" key="1">
    <source>
        <dbReference type="EMBL" id="CAJ2656341.1"/>
    </source>
</evidence>
<reference evidence="1" key="1">
    <citation type="submission" date="2023-10" db="EMBL/GenBank/DDBJ databases">
        <authorList>
            <person name="Rodriguez Cubillos JULIANA M."/>
            <person name="De Vega J."/>
        </authorList>
    </citation>
    <scope>NUCLEOTIDE SEQUENCE</scope>
</reference>
<gene>
    <name evidence="1" type="ORF">MILVUS5_LOCUS23102</name>
</gene>
<keyword evidence="2" id="KW-1185">Reference proteome</keyword>
<evidence type="ECO:0000313" key="2">
    <source>
        <dbReference type="Proteomes" id="UP001177021"/>
    </source>
</evidence>
<dbReference type="EMBL" id="CASHSV030000206">
    <property type="protein sequence ID" value="CAJ2656341.1"/>
    <property type="molecule type" value="Genomic_DNA"/>
</dbReference>
<comment type="caution">
    <text evidence="1">The sequence shown here is derived from an EMBL/GenBank/DDBJ whole genome shotgun (WGS) entry which is preliminary data.</text>
</comment>
<dbReference type="Proteomes" id="UP001177021">
    <property type="component" value="Unassembled WGS sequence"/>
</dbReference>
<proteinExistence type="predicted"/>
<protein>
    <submittedName>
        <fullName evidence="1">Uncharacterized protein</fullName>
    </submittedName>
</protein>
<sequence>MKLVKGEVRCFQLHSIILVLLISRHVMGWFISVAKSLVIINKVKLLIFSILVIPSLSSPSCLVAGRISCSDWFC</sequence>
<accession>A0ACB0KJ14</accession>
<organism evidence="1 2">
    <name type="scientific">Trifolium pratense</name>
    <name type="common">Red clover</name>
    <dbReference type="NCBI Taxonomy" id="57577"/>
    <lineage>
        <taxon>Eukaryota</taxon>
        <taxon>Viridiplantae</taxon>
        <taxon>Streptophyta</taxon>
        <taxon>Embryophyta</taxon>
        <taxon>Tracheophyta</taxon>
        <taxon>Spermatophyta</taxon>
        <taxon>Magnoliopsida</taxon>
        <taxon>eudicotyledons</taxon>
        <taxon>Gunneridae</taxon>
        <taxon>Pentapetalae</taxon>
        <taxon>rosids</taxon>
        <taxon>fabids</taxon>
        <taxon>Fabales</taxon>
        <taxon>Fabaceae</taxon>
        <taxon>Papilionoideae</taxon>
        <taxon>50 kb inversion clade</taxon>
        <taxon>NPAAA clade</taxon>
        <taxon>Hologalegina</taxon>
        <taxon>IRL clade</taxon>
        <taxon>Trifolieae</taxon>
        <taxon>Trifolium</taxon>
    </lineage>
</organism>
<name>A0ACB0KJ14_TRIPR</name>